<evidence type="ECO:0000256" key="8">
    <source>
        <dbReference type="ARBA" id="ARBA00022989"/>
    </source>
</evidence>
<keyword evidence="13" id="KW-1185">Reference proteome</keyword>
<reference evidence="12 13" key="1">
    <citation type="journal article" date="2019" name="Int. J. Syst. Evol. Microbiol.">
        <title>The Global Catalogue of Microorganisms (GCM) 10K type strain sequencing project: providing services to taxonomists for standard genome sequencing and annotation.</title>
        <authorList>
            <consortium name="The Broad Institute Genomics Platform"/>
            <consortium name="The Broad Institute Genome Sequencing Center for Infectious Disease"/>
            <person name="Wu L."/>
            <person name="Ma J."/>
        </authorList>
    </citation>
    <scope>NUCLEOTIDE SEQUENCE [LARGE SCALE GENOMIC DNA]</scope>
    <source>
        <strain evidence="12 13">JCM 6886</strain>
    </source>
</reference>
<keyword evidence="6" id="KW-0997">Cell inner membrane</keyword>
<evidence type="ECO:0000256" key="10">
    <source>
        <dbReference type="SAM" id="Phobius"/>
    </source>
</evidence>
<dbReference type="PANTHER" id="PTHR30093">
    <property type="entry name" value="GENERAL SECRETION PATHWAY PROTEIN G"/>
    <property type="match status" value="1"/>
</dbReference>
<keyword evidence="8 10" id="KW-1133">Transmembrane helix</keyword>
<dbReference type="Pfam" id="PF08334">
    <property type="entry name" value="T2SSG"/>
    <property type="match status" value="1"/>
</dbReference>
<keyword evidence="4" id="KW-1003">Cell membrane</keyword>
<keyword evidence="5" id="KW-0488">Methylation</keyword>
<evidence type="ECO:0000256" key="3">
    <source>
        <dbReference type="ARBA" id="ARBA00020042"/>
    </source>
</evidence>
<evidence type="ECO:0000256" key="5">
    <source>
        <dbReference type="ARBA" id="ARBA00022481"/>
    </source>
</evidence>
<dbReference type="InterPro" id="IPR045584">
    <property type="entry name" value="Pilin-like"/>
</dbReference>
<proteinExistence type="inferred from homology"/>
<evidence type="ECO:0000256" key="2">
    <source>
        <dbReference type="ARBA" id="ARBA00009984"/>
    </source>
</evidence>
<dbReference type="InterPro" id="IPR010054">
    <property type="entry name" value="Type2_sec_GspG"/>
</dbReference>
<dbReference type="InterPro" id="IPR000983">
    <property type="entry name" value="Bac_GSPG_pilin"/>
</dbReference>
<dbReference type="Proteomes" id="UP001501476">
    <property type="component" value="Unassembled WGS sequence"/>
</dbReference>
<dbReference type="Gene3D" id="3.30.700.10">
    <property type="entry name" value="Glycoprotein, Type 4 Pilin"/>
    <property type="match status" value="1"/>
</dbReference>
<dbReference type="NCBIfam" id="TIGR02532">
    <property type="entry name" value="IV_pilin_GFxxxE"/>
    <property type="match status" value="1"/>
</dbReference>
<evidence type="ECO:0000313" key="13">
    <source>
        <dbReference type="Proteomes" id="UP001501476"/>
    </source>
</evidence>
<feature type="transmembrane region" description="Helical" evidence="10">
    <location>
        <begin position="36"/>
        <end position="57"/>
    </location>
</feature>
<comment type="similarity">
    <text evidence="2">Belongs to the GSP G family.</text>
</comment>
<keyword evidence="7 10" id="KW-0812">Transmembrane</keyword>
<dbReference type="Pfam" id="PF07963">
    <property type="entry name" value="N_methyl"/>
    <property type="match status" value="1"/>
</dbReference>
<accession>A0ABN0TCD5</accession>
<dbReference type="EMBL" id="BAAADG010000003">
    <property type="protein sequence ID" value="GAA0217993.1"/>
    <property type="molecule type" value="Genomic_DNA"/>
</dbReference>
<dbReference type="NCBIfam" id="TIGR01710">
    <property type="entry name" value="typeII_sec_gspG"/>
    <property type="match status" value="1"/>
</dbReference>
<comment type="caution">
    <text evidence="12">The sequence shown here is derived from an EMBL/GenBank/DDBJ whole genome shotgun (WGS) entry which is preliminary data.</text>
</comment>
<evidence type="ECO:0000313" key="12">
    <source>
        <dbReference type="EMBL" id="GAA0217993.1"/>
    </source>
</evidence>
<evidence type="ECO:0000256" key="6">
    <source>
        <dbReference type="ARBA" id="ARBA00022519"/>
    </source>
</evidence>
<evidence type="ECO:0000256" key="1">
    <source>
        <dbReference type="ARBA" id="ARBA00004377"/>
    </source>
</evidence>
<protein>
    <recommendedName>
        <fullName evidence="3">Type II secretion system core protein G</fullName>
    </recommendedName>
</protein>
<sequence length="170" mass="19029">MEGVPIGYTLFSYRSVVEINVMSEVLIRLKEKHHQAGFTLLELLVVMVIVGLLAGYVGPKYFAQIGKSEVKTARAQIEALGKALDQYRLDVGHYPTTEQGLAALNTPPNNERKWQGPYLKKEVPRDPWDNPYFYQMPGTQSQYSEYDIWSLGSDGASGGNDTAADIVSWR</sequence>
<gene>
    <name evidence="12" type="primary">gspG_2</name>
    <name evidence="12" type="ORF">GCM10008964_06860</name>
</gene>
<evidence type="ECO:0000256" key="9">
    <source>
        <dbReference type="ARBA" id="ARBA00023136"/>
    </source>
</evidence>
<dbReference type="InterPro" id="IPR012902">
    <property type="entry name" value="N_methyl_site"/>
</dbReference>
<comment type="subcellular location">
    <subcellularLocation>
        <location evidence="1">Cell inner membrane</location>
        <topology evidence="1">Single-pass membrane protein</topology>
    </subcellularLocation>
</comment>
<evidence type="ECO:0000259" key="11">
    <source>
        <dbReference type="Pfam" id="PF08334"/>
    </source>
</evidence>
<evidence type="ECO:0000256" key="4">
    <source>
        <dbReference type="ARBA" id="ARBA00022475"/>
    </source>
</evidence>
<evidence type="ECO:0000256" key="7">
    <source>
        <dbReference type="ARBA" id="ARBA00022692"/>
    </source>
</evidence>
<keyword evidence="9 10" id="KW-0472">Membrane</keyword>
<name>A0ABN0TCD5_9GAMM</name>
<dbReference type="PRINTS" id="PR00813">
    <property type="entry name" value="BCTERIALGSPG"/>
</dbReference>
<feature type="domain" description="Type II secretion system protein GspG C-terminal" evidence="11">
    <location>
        <begin position="61"/>
        <end position="169"/>
    </location>
</feature>
<dbReference type="PANTHER" id="PTHR30093:SF45">
    <property type="entry name" value="TYPE II SECRETION SYSTEM CORE PROTEIN G"/>
    <property type="match status" value="1"/>
</dbReference>
<organism evidence="12 13">
    <name type="scientific">Methylophaga marina</name>
    <dbReference type="NCBI Taxonomy" id="45495"/>
    <lineage>
        <taxon>Bacteria</taxon>
        <taxon>Pseudomonadati</taxon>
        <taxon>Pseudomonadota</taxon>
        <taxon>Gammaproteobacteria</taxon>
        <taxon>Thiotrichales</taxon>
        <taxon>Piscirickettsiaceae</taxon>
        <taxon>Methylophaga</taxon>
    </lineage>
</organism>
<dbReference type="InterPro" id="IPR013545">
    <property type="entry name" value="T2SS_protein-GspG_C"/>
</dbReference>
<dbReference type="SUPFAM" id="SSF54523">
    <property type="entry name" value="Pili subunits"/>
    <property type="match status" value="1"/>
</dbReference>